<dbReference type="OrthoDB" id="47172at2759"/>
<evidence type="ECO:0000313" key="11">
    <source>
        <dbReference type="EMBL" id="OVA04820.1"/>
    </source>
</evidence>
<dbReference type="GO" id="GO:0046872">
    <property type="term" value="F:metal ion binding"/>
    <property type="evidence" value="ECO:0007669"/>
    <property type="project" value="UniProtKB-KW"/>
</dbReference>
<dbReference type="GO" id="GO:0005634">
    <property type="term" value="C:nucleus"/>
    <property type="evidence" value="ECO:0007669"/>
    <property type="project" value="UniProtKB-SubCell"/>
</dbReference>
<dbReference type="SUPFAM" id="SSF51197">
    <property type="entry name" value="Clavaminate synthase-like"/>
    <property type="match status" value="1"/>
</dbReference>
<dbReference type="SMART" id="SM00558">
    <property type="entry name" value="JmjC"/>
    <property type="match status" value="1"/>
</dbReference>
<keyword evidence="7" id="KW-0408">Iron</keyword>
<evidence type="ECO:0000313" key="12">
    <source>
        <dbReference type="Proteomes" id="UP000195402"/>
    </source>
</evidence>
<dbReference type="PROSITE" id="PS51184">
    <property type="entry name" value="JMJC"/>
    <property type="match status" value="1"/>
</dbReference>
<proteinExistence type="inferred from homology"/>
<dbReference type="GO" id="GO:0051213">
    <property type="term" value="F:dioxygenase activity"/>
    <property type="evidence" value="ECO:0007669"/>
    <property type="project" value="UniProtKB-KW"/>
</dbReference>
<evidence type="ECO:0000256" key="2">
    <source>
        <dbReference type="ARBA" id="ARBA00004123"/>
    </source>
</evidence>
<keyword evidence="8" id="KW-0539">Nucleus</keyword>
<sequence length="412" mass="46415">MKSPPEAEQPPPPAVATRTDHLPTPILDAERSNLIKRISEEGGYAYVSMEALAAGGDFRAAEAAREMAWEQLHSGPWNSVLPVWRDAYSMACLHVAIYHYEAGDFREALKVLDMGLIMGGTLLRQDLGSAVEIVSMRSCCVAKGCEKRGTFFSEVSQSQVLPNRSLSCKIVEKRSSLSIEGFLRDYFLSGSPVIISDCMSHWPASKKWKDMDYLKRVAGDRTIPVEVGKNYLCPKWKQELITFSQFLERILSNQCNNSSTTYLAQHPLFDQIQELRGDIFVPDYCFAGGGELRSLNAWFGPAGTVTPLHHDPHHNILAQVVGKKYIRLYPASVSDDLYPHSESMLSNSSQVDLDNVNEKEFPRAQDLDFMDCILEEGEMLYIPPKWWHYVKSLATSFSVSFWWSEHDSSEIS</sequence>
<dbReference type="InterPro" id="IPR003347">
    <property type="entry name" value="JmjC_dom"/>
</dbReference>
<feature type="region of interest" description="Disordered" evidence="9">
    <location>
        <begin position="1"/>
        <end position="23"/>
    </location>
</feature>
<dbReference type="Gene3D" id="2.60.120.650">
    <property type="entry name" value="Cupin"/>
    <property type="match status" value="1"/>
</dbReference>
<dbReference type="PANTHER" id="PTHR12461">
    <property type="entry name" value="HYPOXIA-INDUCIBLE FACTOR 1 ALPHA INHIBITOR-RELATED"/>
    <property type="match status" value="1"/>
</dbReference>
<feature type="domain" description="JmjC" evidence="10">
    <location>
        <begin position="255"/>
        <end position="412"/>
    </location>
</feature>
<evidence type="ECO:0000256" key="8">
    <source>
        <dbReference type="ARBA" id="ARBA00023242"/>
    </source>
</evidence>
<dbReference type="EMBL" id="MVGT01003254">
    <property type="protein sequence ID" value="OVA04820.1"/>
    <property type="molecule type" value="Genomic_DNA"/>
</dbReference>
<dbReference type="PANTHER" id="PTHR12461:SF105">
    <property type="entry name" value="HYPOXIA-INDUCIBLE FACTOR 1-ALPHA INHIBITOR"/>
    <property type="match status" value="1"/>
</dbReference>
<keyword evidence="6" id="KW-0560">Oxidoreductase</keyword>
<comment type="cofactor">
    <cofactor evidence="1">
        <name>Fe(2+)</name>
        <dbReference type="ChEBI" id="CHEBI:29033"/>
    </cofactor>
</comment>
<evidence type="ECO:0000256" key="6">
    <source>
        <dbReference type="ARBA" id="ARBA00023002"/>
    </source>
</evidence>
<evidence type="ECO:0000256" key="4">
    <source>
        <dbReference type="ARBA" id="ARBA00022723"/>
    </source>
</evidence>
<evidence type="ECO:0000256" key="3">
    <source>
        <dbReference type="ARBA" id="ARBA00006801"/>
    </source>
</evidence>
<evidence type="ECO:0000256" key="5">
    <source>
        <dbReference type="ARBA" id="ARBA00022964"/>
    </source>
</evidence>
<evidence type="ECO:0000256" key="9">
    <source>
        <dbReference type="SAM" id="MobiDB-lite"/>
    </source>
</evidence>
<comment type="subcellular location">
    <subcellularLocation>
        <location evidence="2">Nucleus</location>
    </subcellularLocation>
</comment>
<comment type="caution">
    <text evidence="11">The sequence shown here is derived from an EMBL/GenBank/DDBJ whole genome shotgun (WGS) entry which is preliminary data.</text>
</comment>
<dbReference type="FunCoup" id="A0A200Q2X5">
    <property type="interactions" value="1202"/>
</dbReference>
<dbReference type="Pfam" id="PF13621">
    <property type="entry name" value="Cupin_8"/>
    <property type="match status" value="1"/>
</dbReference>
<keyword evidence="12" id="KW-1185">Reference proteome</keyword>
<dbReference type="STRING" id="56857.A0A200Q2X5"/>
<dbReference type="Proteomes" id="UP000195402">
    <property type="component" value="Unassembled WGS sequence"/>
</dbReference>
<dbReference type="OMA" id="KASYQEC"/>
<dbReference type="FunFam" id="2.60.120.650:FF:000029">
    <property type="entry name" value="lysine-specific demethylase JMJ30"/>
    <property type="match status" value="1"/>
</dbReference>
<evidence type="ECO:0000259" key="10">
    <source>
        <dbReference type="PROSITE" id="PS51184"/>
    </source>
</evidence>
<dbReference type="Pfam" id="PF24472">
    <property type="entry name" value="ARM_KDM8_N"/>
    <property type="match status" value="1"/>
</dbReference>
<comment type="similarity">
    <text evidence="3">Belongs to the JARID1 histone demethylase family.</text>
</comment>
<evidence type="ECO:0000256" key="7">
    <source>
        <dbReference type="ARBA" id="ARBA00023004"/>
    </source>
</evidence>
<reference evidence="11 12" key="1">
    <citation type="journal article" date="2017" name="Mol. Plant">
        <title>The Genome of Medicinal Plant Macleaya cordata Provides New Insights into Benzylisoquinoline Alkaloids Metabolism.</title>
        <authorList>
            <person name="Liu X."/>
            <person name="Liu Y."/>
            <person name="Huang P."/>
            <person name="Ma Y."/>
            <person name="Qing Z."/>
            <person name="Tang Q."/>
            <person name="Cao H."/>
            <person name="Cheng P."/>
            <person name="Zheng Y."/>
            <person name="Yuan Z."/>
            <person name="Zhou Y."/>
            <person name="Liu J."/>
            <person name="Tang Z."/>
            <person name="Zhuo Y."/>
            <person name="Zhang Y."/>
            <person name="Yu L."/>
            <person name="Huang J."/>
            <person name="Yang P."/>
            <person name="Peng Q."/>
            <person name="Zhang J."/>
            <person name="Jiang W."/>
            <person name="Zhang Z."/>
            <person name="Lin K."/>
            <person name="Ro D.K."/>
            <person name="Chen X."/>
            <person name="Xiong X."/>
            <person name="Shang Y."/>
            <person name="Huang S."/>
            <person name="Zeng J."/>
        </authorList>
    </citation>
    <scope>NUCLEOTIDE SEQUENCE [LARGE SCALE GENOMIC DNA]</scope>
    <source>
        <strain evidence="12">cv. BLH2017</strain>
        <tissue evidence="11">Root</tissue>
    </source>
</reference>
<dbReference type="InterPro" id="IPR056520">
    <property type="entry name" value="ARM_KDM8_N"/>
</dbReference>
<dbReference type="InParanoid" id="A0A200Q2X5"/>
<dbReference type="AlphaFoldDB" id="A0A200Q2X5"/>
<keyword evidence="5" id="KW-0223">Dioxygenase</keyword>
<gene>
    <name evidence="11" type="ORF">BVC80_8655g20</name>
</gene>
<keyword evidence="4" id="KW-0479">Metal-binding</keyword>
<evidence type="ECO:0000256" key="1">
    <source>
        <dbReference type="ARBA" id="ARBA00001954"/>
    </source>
</evidence>
<name>A0A200Q2X5_MACCD</name>
<organism evidence="11 12">
    <name type="scientific">Macleaya cordata</name>
    <name type="common">Five-seeded plume-poppy</name>
    <name type="synonym">Bocconia cordata</name>
    <dbReference type="NCBI Taxonomy" id="56857"/>
    <lineage>
        <taxon>Eukaryota</taxon>
        <taxon>Viridiplantae</taxon>
        <taxon>Streptophyta</taxon>
        <taxon>Embryophyta</taxon>
        <taxon>Tracheophyta</taxon>
        <taxon>Spermatophyta</taxon>
        <taxon>Magnoliopsida</taxon>
        <taxon>Ranunculales</taxon>
        <taxon>Papaveraceae</taxon>
        <taxon>Papaveroideae</taxon>
        <taxon>Macleaya</taxon>
    </lineage>
</organism>
<accession>A0A200Q2X5</accession>
<dbReference type="InterPro" id="IPR041667">
    <property type="entry name" value="Cupin_8"/>
</dbReference>
<protein>
    <submittedName>
        <fullName evidence="11">JmjC domain</fullName>
    </submittedName>
</protein>